<comment type="caution">
    <text evidence="5">The sequence shown here is derived from an EMBL/GenBank/DDBJ whole genome shotgun (WGS) entry which is preliminary data.</text>
</comment>
<dbReference type="Pfam" id="PF00582">
    <property type="entry name" value="Usp"/>
    <property type="match status" value="2"/>
</dbReference>
<dbReference type="InterPro" id="IPR006015">
    <property type="entry name" value="Universal_stress_UspA"/>
</dbReference>
<keyword evidence="6" id="KW-1185">Reference proteome</keyword>
<dbReference type="EMBL" id="JBHUOF010000021">
    <property type="protein sequence ID" value="MFD2800852.1"/>
    <property type="molecule type" value="Genomic_DNA"/>
</dbReference>
<dbReference type="InterPro" id="IPR006016">
    <property type="entry name" value="UspA"/>
</dbReference>
<dbReference type="PRINTS" id="PR01438">
    <property type="entry name" value="UNVRSLSTRESS"/>
</dbReference>
<proteinExistence type="inferred from homology"/>
<evidence type="ECO:0000259" key="4">
    <source>
        <dbReference type="Pfam" id="PF00582"/>
    </source>
</evidence>
<gene>
    <name evidence="5" type="ORF">ACFS2C_15780</name>
</gene>
<sequence length="294" mass="30991">MSEEEFRNGPVVVGVDGSPSATEAVCWAAALAARRNLPLRIVHGFSYTHGFYGGDLPVSTEVYAALEEDGRRLLSAAGERARGLEPGLTVETDMPTQPAIPLLVHESQYASVVVLGTSGRGGFAGMLVGSTAVSVVAHARCPVVVVRGRADGGAVPVEGPVVVGVDGSGVSRDAVGVAFREASLREVPLVAVHAGLDVEYDPAPAAAEPDEQRILSEGLAGRQEQYPDVHVERVVVADRPRHQLLEWSARAQLVVVGSRGRGGFRGMLLGSTSQALIHHAQCPVMVVRYRERAD</sequence>
<evidence type="ECO:0000313" key="6">
    <source>
        <dbReference type="Proteomes" id="UP001597478"/>
    </source>
</evidence>
<protein>
    <submittedName>
        <fullName evidence="5">Universal stress protein</fullName>
    </submittedName>
</protein>
<feature type="domain" description="UspA" evidence="4">
    <location>
        <begin position="160"/>
        <end position="288"/>
    </location>
</feature>
<evidence type="ECO:0000256" key="3">
    <source>
        <dbReference type="ARBA" id="ARBA00022840"/>
    </source>
</evidence>
<name>A0ABW5WAU0_9PSEU</name>
<evidence type="ECO:0000256" key="2">
    <source>
        <dbReference type="ARBA" id="ARBA00022741"/>
    </source>
</evidence>
<dbReference type="Proteomes" id="UP001597478">
    <property type="component" value="Unassembled WGS sequence"/>
</dbReference>
<reference evidence="6" key="1">
    <citation type="journal article" date="2019" name="Int. J. Syst. Evol. Microbiol.">
        <title>The Global Catalogue of Microorganisms (GCM) 10K type strain sequencing project: providing services to taxonomists for standard genome sequencing and annotation.</title>
        <authorList>
            <consortium name="The Broad Institute Genomics Platform"/>
            <consortium name="The Broad Institute Genome Sequencing Center for Infectious Disease"/>
            <person name="Wu L."/>
            <person name="Ma J."/>
        </authorList>
    </citation>
    <scope>NUCLEOTIDE SEQUENCE [LARGE SCALE GENOMIC DNA]</scope>
    <source>
        <strain evidence="6">IBRC-M 10906</strain>
    </source>
</reference>
<organism evidence="5 6">
    <name type="scientific">Prauserella oleivorans</name>
    <dbReference type="NCBI Taxonomy" id="1478153"/>
    <lineage>
        <taxon>Bacteria</taxon>
        <taxon>Bacillati</taxon>
        <taxon>Actinomycetota</taxon>
        <taxon>Actinomycetes</taxon>
        <taxon>Pseudonocardiales</taxon>
        <taxon>Pseudonocardiaceae</taxon>
        <taxon>Prauserella</taxon>
    </lineage>
</organism>
<accession>A0ABW5WAU0</accession>
<feature type="domain" description="UspA" evidence="4">
    <location>
        <begin position="10"/>
        <end position="147"/>
    </location>
</feature>
<dbReference type="Gene3D" id="3.40.50.620">
    <property type="entry name" value="HUPs"/>
    <property type="match status" value="2"/>
</dbReference>
<keyword evidence="2" id="KW-0547">Nucleotide-binding</keyword>
<dbReference type="SUPFAM" id="SSF52402">
    <property type="entry name" value="Adenine nucleotide alpha hydrolases-like"/>
    <property type="match status" value="2"/>
</dbReference>
<evidence type="ECO:0000313" key="5">
    <source>
        <dbReference type="EMBL" id="MFD2800852.1"/>
    </source>
</evidence>
<evidence type="ECO:0000256" key="1">
    <source>
        <dbReference type="ARBA" id="ARBA00008791"/>
    </source>
</evidence>
<dbReference type="PANTHER" id="PTHR46268:SF27">
    <property type="entry name" value="UNIVERSAL STRESS PROTEIN RV2623"/>
    <property type="match status" value="1"/>
</dbReference>
<dbReference type="InterPro" id="IPR014729">
    <property type="entry name" value="Rossmann-like_a/b/a_fold"/>
</dbReference>
<dbReference type="PANTHER" id="PTHR46268">
    <property type="entry name" value="STRESS RESPONSE PROTEIN NHAX"/>
    <property type="match status" value="1"/>
</dbReference>
<dbReference type="RefSeq" id="WP_377390679.1">
    <property type="nucleotide sequence ID" value="NZ_JBHSAN010000024.1"/>
</dbReference>
<comment type="similarity">
    <text evidence="1">Belongs to the universal stress protein A family.</text>
</comment>
<keyword evidence="3" id="KW-0067">ATP-binding</keyword>